<accession>A0AAD3HEL3</accession>
<feature type="region of interest" description="Disordered" evidence="5">
    <location>
        <begin position="189"/>
        <end position="208"/>
    </location>
</feature>
<evidence type="ECO:0000256" key="6">
    <source>
        <dbReference type="SAM" id="Phobius"/>
    </source>
</evidence>
<name>A0AAD3HEL3_9STRA</name>
<evidence type="ECO:0000256" key="3">
    <source>
        <dbReference type="ARBA" id="ARBA00022989"/>
    </source>
</evidence>
<dbReference type="AlphaFoldDB" id="A0AAD3HEL3"/>
<feature type="compositionally biased region" description="Basic and acidic residues" evidence="5">
    <location>
        <begin position="167"/>
        <end position="179"/>
    </location>
</feature>
<evidence type="ECO:0000256" key="4">
    <source>
        <dbReference type="ARBA" id="ARBA00023136"/>
    </source>
</evidence>
<gene>
    <name evidence="8" type="ORF">CTEN210_16629</name>
</gene>
<dbReference type="PANTHER" id="PTHR12911">
    <property type="entry name" value="SAD1/UNC-84-LIKE PROTEIN-RELATED"/>
    <property type="match status" value="1"/>
</dbReference>
<dbReference type="PANTHER" id="PTHR12911:SF8">
    <property type="entry name" value="KLAROID PROTEIN-RELATED"/>
    <property type="match status" value="1"/>
</dbReference>
<feature type="transmembrane region" description="Helical" evidence="6">
    <location>
        <begin position="342"/>
        <end position="362"/>
    </location>
</feature>
<keyword evidence="2 6" id="KW-0812">Transmembrane</keyword>
<dbReference type="GO" id="GO:0043495">
    <property type="term" value="F:protein-membrane adaptor activity"/>
    <property type="evidence" value="ECO:0007669"/>
    <property type="project" value="TreeGrafter"/>
</dbReference>
<dbReference type="InterPro" id="IPR045119">
    <property type="entry name" value="SUN1-5"/>
</dbReference>
<evidence type="ECO:0000256" key="5">
    <source>
        <dbReference type="SAM" id="MobiDB-lite"/>
    </source>
</evidence>
<proteinExistence type="predicted"/>
<dbReference type="PROSITE" id="PS51469">
    <property type="entry name" value="SUN"/>
    <property type="match status" value="1"/>
</dbReference>
<feature type="region of interest" description="Disordered" evidence="5">
    <location>
        <begin position="1"/>
        <end position="184"/>
    </location>
</feature>
<feature type="compositionally biased region" description="Acidic residues" evidence="5">
    <location>
        <begin position="157"/>
        <end position="166"/>
    </location>
</feature>
<dbReference type="GO" id="GO:0005635">
    <property type="term" value="C:nuclear envelope"/>
    <property type="evidence" value="ECO:0007669"/>
    <property type="project" value="TreeGrafter"/>
</dbReference>
<evidence type="ECO:0000256" key="2">
    <source>
        <dbReference type="ARBA" id="ARBA00022692"/>
    </source>
</evidence>
<feature type="compositionally biased region" description="Basic and acidic residues" evidence="5">
    <location>
        <begin position="136"/>
        <end position="156"/>
    </location>
</feature>
<feature type="compositionally biased region" description="Acidic residues" evidence="5">
    <location>
        <begin position="75"/>
        <end position="88"/>
    </location>
</feature>
<evidence type="ECO:0000313" key="8">
    <source>
        <dbReference type="EMBL" id="GFH60153.1"/>
    </source>
</evidence>
<feature type="region of interest" description="Disordered" evidence="5">
    <location>
        <begin position="268"/>
        <end position="312"/>
    </location>
</feature>
<comment type="caution">
    <text evidence="8">The sequence shown here is derived from an EMBL/GenBank/DDBJ whole genome shotgun (WGS) entry which is preliminary data.</text>
</comment>
<feature type="compositionally biased region" description="Basic residues" evidence="5">
    <location>
        <begin position="94"/>
        <end position="107"/>
    </location>
</feature>
<dbReference type="Proteomes" id="UP001054902">
    <property type="component" value="Unassembled WGS sequence"/>
</dbReference>
<dbReference type="GO" id="GO:0016020">
    <property type="term" value="C:membrane"/>
    <property type="evidence" value="ECO:0007669"/>
    <property type="project" value="UniProtKB-SubCell"/>
</dbReference>
<evidence type="ECO:0000313" key="9">
    <source>
        <dbReference type="Proteomes" id="UP001054902"/>
    </source>
</evidence>
<protein>
    <recommendedName>
        <fullName evidence="7">SUN domain-containing protein</fullName>
    </recommendedName>
</protein>
<reference evidence="8 9" key="1">
    <citation type="journal article" date="2021" name="Sci. Rep.">
        <title>The genome of the diatom Chaetoceros tenuissimus carries an ancient integrated fragment of an extant virus.</title>
        <authorList>
            <person name="Hongo Y."/>
            <person name="Kimura K."/>
            <person name="Takaki Y."/>
            <person name="Yoshida Y."/>
            <person name="Baba S."/>
            <person name="Kobayashi G."/>
            <person name="Nagasaki K."/>
            <person name="Hano T."/>
            <person name="Tomaru Y."/>
        </authorList>
    </citation>
    <scope>NUCLEOTIDE SEQUENCE [LARGE SCALE GENOMIC DNA]</scope>
    <source>
        <strain evidence="8 9">NIES-3715</strain>
    </source>
</reference>
<keyword evidence="4 6" id="KW-0472">Membrane</keyword>
<feature type="region of interest" description="Disordered" evidence="5">
    <location>
        <begin position="225"/>
        <end position="253"/>
    </location>
</feature>
<feature type="domain" description="SUN" evidence="7">
    <location>
        <begin position="676"/>
        <end position="873"/>
    </location>
</feature>
<dbReference type="Gene3D" id="2.60.120.260">
    <property type="entry name" value="Galactose-binding domain-like"/>
    <property type="match status" value="1"/>
</dbReference>
<dbReference type="Pfam" id="PF07738">
    <property type="entry name" value="Sad1_UNC"/>
    <property type="match status" value="1"/>
</dbReference>
<comment type="subcellular location">
    <subcellularLocation>
        <location evidence="1">Membrane</location>
    </subcellularLocation>
</comment>
<keyword evidence="3 6" id="KW-1133">Transmembrane helix</keyword>
<sequence length="874" mass="97708">MSDNEMDTSTAESGKPPLASKTSAKKATEADTAGSPPGTRRRLRSAAKKQPTPLKKTRGSSTPMKSNKKRRRSDDDDASASEVDDDASVDSVSKRTRSAVKSARKRRALEPVEEEEKESQNDAPMQSITVMDAVPEEAKDVDMEDADKKDDDKAEKDDESMDEDEKETDKEAHEQDLKLNDSITDAVETTLQNEIEKEKVDNSKRDSTMFYKETNDAIASINDASQQVASPDHVDSPPPSAIQGLRLPSQHTPAPKKIDVGYHGKNKLKDFATPAPKKPSSDNGTDSEVEKMDLTKPQGVEVEEEEAERDEGRRDGLFHSIERNEEIEKTKTNVPVKSDAKAVFFLALVAIFLHVFLAMLIGKGELVNDLISIRPFMIWDDLPVAANDTIAFYRDIGLVPPPPEPVIPDPIIEEKIEYETVIFDNMELEQRERELQRARKVLNWWQEEKKTIQDNIGTFQKKLHGHPDFLSEANEKLDSKSSQVMEKIYANNVIIESLSSTANDLKRVAETDTKITNIFDDVLELTGQELSDDRFQMHSYDHIHIPGEACESKEFIIKVESEPVDYATQEDVDASLTKIESHITSVFTNIRYVADFYAPIKEFIDNALDGKFKELGLGTPPDIEGIDVVKVERNTHATQTTGGLEVSQVEALIRKQIEIAKADRTGMHDFASIRSGASVIYDGFRKTSPSLKENLPLGNQLMAKVGLRFYGHGPEAALQPTVPNGALGQCWSFEKEGDRKRITIKEWDDSSELEDERNRGDYATLAIRLSKPIYVNSIAIEHVPSSISSNRSSAIKDFRIFGFADKDASGEPWELGSGSYDAEKSSYQEFEMSKELSNGMPIPMIESVVLAIDSNWSAEYSCLYRFRVHGDEED</sequence>
<evidence type="ECO:0000259" key="7">
    <source>
        <dbReference type="PROSITE" id="PS51469"/>
    </source>
</evidence>
<feature type="compositionally biased region" description="Basic and acidic residues" evidence="5">
    <location>
        <begin position="194"/>
        <end position="207"/>
    </location>
</feature>
<dbReference type="EMBL" id="BLLK01000069">
    <property type="protein sequence ID" value="GFH60153.1"/>
    <property type="molecule type" value="Genomic_DNA"/>
</dbReference>
<dbReference type="InterPro" id="IPR012919">
    <property type="entry name" value="SUN_dom"/>
</dbReference>
<evidence type="ECO:0000256" key="1">
    <source>
        <dbReference type="ARBA" id="ARBA00004370"/>
    </source>
</evidence>
<keyword evidence="9" id="KW-1185">Reference proteome</keyword>
<organism evidence="8 9">
    <name type="scientific">Chaetoceros tenuissimus</name>
    <dbReference type="NCBI Taxonomy" id="426638"/>
    <lineage>
        <taxon>Eukaryota</taxon>
        <taxon>Sar</taxon>
        <taxon>Stramenopiles</taxon>
        <taxon>Ochrophyta</taxon>
        <taxon>Bacillariophyta</taxon>
        <taxon>Coscinodiscophyceae</taxon>
        <taxon>Chaetocerotophycidae</taxon>
        <taxon>Chaetocerotales</taxon>
        <taxon>Chaetocerotaceae</taxon>
        <taxon>Chaetoceros</taxon>
    </lineage>
</organism>